<dbReference type="RefSeq" id="XP_040623994.1">
    <property type="nucleotide sequence ID" value="XM_040774068.1"/>
</dbReference>
<name>M5FUY6_DACPD</name>
<dbReference type="GeneID" id="63689130"/>
<dbReference type="HOGENOM" id="CLU_2542536_0_0_1"/>
<organism evidence="2 3">
    <name type="scientific">Dacryopinax primogenitus (strain DJM 731)</name>
    <name type="common">Brown rot fungus</name>
    <dbReference type="NCBI Taxonomy" id="1858805"/>
    <lineage>
        <taxon>Eukaryota</taxon>
        <taxon>Fungi</taxon>
        <taxon>Dikarya</taxon>
        <taxon>Basidiomycota</taxon>
        <taxon>Agaricomycotina</taxon>
        <taxon>Dacrymycetes</taxon>
        <taxon>Dacrymycetales</taxon>
        <taxon>Dacrymycetaceae</taxon>
        <taxon>Dacryopinax</taxon>
    </lineage>
</organism>
<accession>M5FUY6</accession>
<sequence>MGSPDSCVYNVVTWGSHLGERHGNDSTILHDVEAVLMLLTLGQRTTAMSASHHKGWKWEGGSNIGRSKQAGGRDARDAVGAWS</sequence>
<dbReference type="Proteomes" id="UP000030653">
    <property type="component" value="Unassembled WGS sequence"/>
</dbReference>
<evidence type="ECO:0000313" key="3">
    <source>
        <dbReference type="Proteomes" id="UP000030653"/>
    </source>
</evidence>
<protein>
    <submittedName>
        <fullName evidence="2">Uncharacterized protein</fullName>
    </submittedName>
</protein>
<evidence type="ECO:0000313" key="2">
    <source>
        <dbReference type="EMBL" id="EJT97096.1"/>
    </source>
</evidence>
<gene>
    <name evidence="2" type="ORF">DACRYDRAFT_25225</name>
</gene>
<feature type="region of interest" description="Disordered" evidence="1">
    <location>
        <begin position="50"/>
        <end position="83"/>
    </location>
</feature>
<proteinExistence type="predicted"/>
<keyword evidence="3" id="KW-1185">Reference proteome</keyword>
<dbReference type="AlphaFoldDB" id="M5FUY6"/>
<reference evidence="2 3" key="1">
    <citation type="journal article" date="2012" name="Science">
        <title>The Paleozoic origin of enzymatic lignin decomposition reconstructed from 31 fungal genomes.</title>
        <authorList>
            <person name="Floudas D."/>
            <person name="Binder M."/>
            <person name="Riley R."/>
            <person name="Barry K."/>
            <person name="Blanchette R.A."/>
            <person name="Henrissat B."/>
            <person name="Martinez A.T."/>
            <person name="Otillar R."/>
            <person name="Spatafora J.W."/>
            <person name="Yadav J.S."/>
            <person name="Aerts A."/>
            <person name="Benoit I."/>
            <person name="Boyd A."/>
            <person name="Carlson A."/>
            <person name="Copeland A."/>
            <person name="Coutinho P.M."/>
            <person name="de Vries R.P."/>
            <person name="Ferreira P."/>
            <person name="Findley K."/>
            <person name="Foster B."/>
            <person name="Gaskell J."/>
            <person name="Glotzer D."/>
            <person name="Gorecki P."/>
            <person name="Heitman J."/>
            <person name="Hesse C."/>
            <person name="Hori C."/>
            <person name="Igarashi K."/>
            <person name="Jurgens J.A."/>
            <person name="Kallen N."/>
            <person name="Kersten P."/>
            <person name="Kohler A."/>
            <person name="Kuees U."/>
            <person name="Kumar T.K.A."/>
            <person name="Kuo A."/>
            <person name="LaButti K."/>
            <person name="Larrondo L.F."/>
            <person name="Lindquist E."/>
            <person name="Ling A."/>
            <person name="Lombard V."/>
            <person name="Lucas S."/>
            <person name="Lundell T."/>
            <person name="Martin R."/>
            <person name="McLaughlin D.J."/>
            <person name="Morgenstern I."/>
            <person name="Morin E."/>
            <person name="Murat C."/>
            <person name="Nagy L.G."/>
            <person name="Nolan M."/>
            <person name="Ohm R.A."/>
            <person name="Patyshakuliyeva A."/>
            <person name="Rokas A."/>
            <person name="Ruiz-Duenas F.J."/>
            <person name="Sabat G."/>
            <person name="Salamov A."/>
            <person name="Samejima M."/>
            <person name="Schmutz J."/>
            <person name="Slot J.C."/>
            <person name="St John F."/>
            <person name="Stenlid J."/>
            <person name="Sun H."/>
            <person name="Sun S."/>
            <person name="Syed K."/>
            <person name="Tsang A."/>
            <person name="Wiebenga A."/>
            <person name="Young D."/>
            <person name="Pisabarro A."/>
            <person name="Eastwood D.C."/>
            <person name="Martin F."/>
            <person name="Cullen D."/>
            <person name="Grigoriev I.V."/>
            <person name="Hibbett D.S."/>
        </authorList>
    </citation>
    <scope>NUCLEOTIDE SEQUENCE [LARGE SCALE GENOMIC DNA]</scope>
    <source>
        <strain evidence="2 3">DJM-731 SS1</strain>
    </source>
</reference>
<dbReference type="EMBL" id="JH795878">
    <property type="protein sequence ID" value="EJT97096.1"/>
    <property type="molecule type" value="Genomic_DNA"/>
</dbReference>
<evidence type="ECO:0000256" key="1">
    <source>
        <dbReference type="SAM" id="MobiDB-lite"/>
    </source>
</evidence>